<evidence type="ECO:0000256" key="1">
    <source>
        <dbReference type="SAM" id="MobiDB-lite"/>
    </source>
</evidence>
<name>A0A948WQU8_9FIRM</name>
<proteinExistence type="predicted"/>
<gene>
    <name evidence="2" type="ORF">H9882_02065</name>
</gene>
<protein>
    <submittedName>
        <fullName evidence="2">Uncharacterized protein</fullName>
    </submittedName>
</protein>
<feature type="compositionally biased region" description="Polar residues" evidence="1">
    <location>
        <begin position="26"/>
        <end position="36"/>
    </location>
</feature>
<reference evidence="2" key="1">
    <citation type="journal article" date="2021" name="PeerJ">
        <title>Extensive microbial diversity within the chicken gut microbiome revealed by metagenomics and culture.</title>
        <authorList>
            <person name="Gilroy R."/>
            <person name="Ravi A."/>
            <person name="Getino M."/>
            <person name="Pursley I."/>
            <person name="Horton D.L."/>
            <person name="Alikhan N.F."/>
            <person name="Baker D."/>
            <person name="Gharbi K."/>
            <person name="Hall N."/>
            <person name="Watson M."/>
            <person name="Adriaenssens E.M."/>
            <person name="Foster-Nyarko E."/>
            <person name="Jarju S."/>
            <person name="Secka A."/>
            <person name="Antonio M."/>
            <person name="Oren A."/>
            <person name="Chaudhuri R.R."/>
            <person name="La Ragione R."/>
            <person name="Hildebrand F."/>
            <person name="Pallen M.J."/>
        </authorList>
    </citation>
    <scope>NUCLEOTIDE SEQUENCE</scope>
    <source>
        <strain evidence="2">B5_2728</strain>
    </source>
</reference>
<feature type="compositionally biased region" description="Polar residues" evidence="1">
    <location>
        <begin position="50"/>
        <end position="60"/>
    </location>
</feature>
<feature type="region of interest" description="Disordered" evidence="1">
    <location>
        <begin position="26"/>
        <end position="101"/>
    </location>
</feature>
<accession>A0A948WQU8</accession>
<evidence type="ECO:0000313" key="2">
    <source>
        <dbReference type="EMBL" id="MBU3805675.1"/>
    </source>
</evidence>
<dbReference type="AlphaFoldDB" id="A0A948WQU8"/>
<sequence length="101" mass="11003">MFCYSSFEEFYPAFCEHLSSNLPQQPATRKLNTQHARFSMHAQDPVSPSYCPSAQQSTDCPKQPQKATDPKRVNEPGVKPLGPDVPGPGQCGVTGLPDPLS</sequence>
<comment type="caution">
    <text evidence="2">The sequence shown here is derived from an EMBL/GenBank/DDBJ whole genome shotgun (WGS) entry which is preliminary data.</text>
</comment>
<reference evidence="2" key="2">
    <citation type="submission" date="2021-04" db="EMBL/GenBank/DDBJ databases">
        <authorList>
            <person name="Gilroy R."/>
        </authorList>
    </citation>
    <scope>NUCLEOTIDE SEQUENCE</scope>
    <source>
        <strain evidence="2">B5_2728</strain>
    </source>
</reference>
<evidence type="ECO:0000313" key="3">
    <source>
        <dbReference type="Proteomes" id="UP000713596"/>
    </source>
</evidence>
<organism evidence="2 3">
    <name type="scientific">Candidatus Allofournierella pullistercoris</name>
    <dbReference type="NCBI Taxonomy" id="2838597"/>
    <lineage>
        <taxon>Bacteria</taxon>
        <taxon>Bacillati</taxon>
        <taxon>Bacillota</taxon>
        <taxon>Clostridia</taxon>
        <taxon>Eubacteriales</taxon>
        <taxon>Oscillospiraceae</taxon>
        <taxon>Allofournierella</taxon>
    </lineage>
</organism>
<dbReference type="EMBL" id="JAHLFP010000014">
    <property type="protein sequence ID" value="MBU3805675.1"/>
    <property type="molecule type" value="Genomic_DNA"/>
</dbReference>
<dbReference type="Proteomes" id="UP000713596">
    <property type="component" value="Unassembled WGS sequence"/>
</dbReference>